<evidence type="ECO:0000313" key="2">
    <source>
        <dbReference type="EMBL" id="MCL1630417.1"/>
    </source>
</evidence>
<evidence type="ECO:0000256" key="1">
    <source>
        <dbReference type="SAM" id="MobiDB-lite"/>
    </source>
</evidence>
<dbReference type="RefSeq" id="WP_249094637.1">
    <property type="nucleotide sequence ID" value="NZ_JAMAST010000001.1"/>
</dbReference>
<comment type="caution">
    <text evidence="2">The sequence shown here is derived from an EMBL/GenBank/DDBJ whole genome shotgun (WGS) entry which is preliminary data.</text>
</comment>
<organism evidence="2 3">
    <name type="scientific">Sporolactobacillus mangiferae</name>
    <dbReference type="NCBI Taxonomy" id="2940498"/>
    <lineage>
        <taxon>Bacteria</taxon>
        <taxon>Bacillati</taxon>
        <taxon>Bacillota</taxon>
        <taxon>Bacilli</taxon>
        <taxon>Bacillales</taxon>
        <taxon>Sporolactobacillaceae</taxon>
        <taxon>Sporolactobacillus</taxon>
    </lineage>
</organism>
<dbReference type="Proteomes" id="UP001203004">
    <property type="component" value="Unassembled WGS sequence"/>
</dbReference>
<evidence type="ECO:0000313" key="3">
    <source>
        <dbReference type="Proteomes" id="UP001203004"/>
    </source>
</evidence>
<keyword evidence="3" id="KW-1185">Reference proteome</keyword>
<dbReference type="EMBL" id="JAMAST010000001">
    <property type="protein sequence ID" value="MCL1630417.1"/>
    <property type="molecule type" value="Genomic_DNA"/>
</dbReference>
<gene>
    <name evidence="2" type="ORF">M3N64_00425</name>
</gene>
<feature type="region of interest" description="Disordered" evidence="1">
    <location>
        <begin position="24"/>
        <end position="66"/>
    </location>
</feature>
<reference evidence="2 3" key="1">
    <citation type="submission" date="2022-05" db="EMBL/GenBank/DDBJ databases">
        <title>Sporolactobacillus sp nov CPB3-1, isolated from tree bark (Mangifera indica L.).</title>
        <authorList>
            <person name="Phuengjayaem S."/>
            <person name="Tanasupawat S."/>
        </authorList>
    </citation>
    <scope>NUCLEOTIDE SEQUENCE [LARGE SCALE GENOMIC DNA]</scope>
    <source>
        <strain evidence="2 3">CPB3-1</strain>
    </source>
</reference>
<proteinExistence type="predicted"/>
<protein>
    <submittedName>
        <fullName evidence="2">Uncharacterized protein</fullName>
    </submittedName>
</protein>
<accession>A0ABT0M6C6</accession>
<name>A0ABT0M6C6_9BACL</name>
<sequence>MSLIWIIGAVISLIFYVAKSVEKQNAEERQRRQKRGRRQMAPSEERHNNRPIPVDSDTTVKKKTLHPPSVQNELAKRYAEVAQRMNRPETVPAPSIQVVRTERSPHHSVNQWFRDRQSLRQAFVFSVCMGKPRAIEPHRSYQRYRKN</sequence>